<feature type="transmembrane region" description="Helical" evidence="1">
    <location>
        <begin position="147"/>
        <end position="172"/>
    </location>
</feature>
<keyword evidence="1" id="KW-1133">Transmembrane helix</keyword>
<evidence type="ECO:0000256" key="1">
    <source>
        <dbReference type="SAM" id="Phobius"/>
    </source>
</evidence>
<feature type="transmembrane region" description="Helical" evidence="1">
    <location>
        <begin position="111"/>
        <end position="135"/>
    </location>
</feature>
<keyword evidence="1" id="KW-0472">Membrane</keyword>
<dbReference type="AlphaFoldDB" id="A0A812EY87"/>
<accession>A0A812EY87</accession>
<gene>
    <name evidence="2" type="ORF">SPHA_81605</name>
</gene>
<reference evidence="2" key="1">
    <citation type="submission" date="2021-01" db="EMBL/GenBank/DDBJ databases">
        <authorList>
            <person name="Li R."/>
            <person name="Bekaert M."/>
        </authorList>
    </citation>
    <scope>NUCLEOTIDE SEQUENCE</scope>
    <source>
        <strain evidence="2">Farmed</strain>
    </source>
</reference>
<proteinExistence type="predicted"/>
<keyword evidence="1" id="KW-0812">Transmembrane</keyword>
<feature type="transmembrane region" description="Helical" evidence="1">
    <location>
        <begin position="79"/>
        <end position="105"/>
    </location>
</feature>
<evidence type="ECO:0000313" key="3">
    <source>
        <dbReference type="Proteomes" id="UP000597762"/>
    </source>
</evidence>
<evidence type="ECO:0000313" key="2">
    <source>
        <dbReference type="EMBL" id="CAE1332564.1"/>
    </source>
</evidence>
<name>A0A812EY87_ACAPH</name>
<protein>
    <submittedName>
        <fullName evidence="2">Uncharacterized protein</fullName>
    </submittedName>
</protein>
<dbReference type="Proteomes" id="UP000597762">
    <property type="component" value="Unassembled WGS sequence"/>
</dbReference>
<sequence length="196" mass="22962">MTVSVCLLFCFLINHCTAFLSPLFPRFLFFFFLISPLFQLPFPSFSFLFLSSKLASDSTHFLPLYPDLQFLFFDIPSRFYVSTFLFLFSLSLVCSIFSQFSLFLFLIFNSFFFFSCNILVFSLLLYYLTSLASFISYRFSVSLFPPCLLLFISPPLLFLVFTLSFCFIISLFFSTPRFFSQLPQFLFIISLARYSS</sequence>
<keyword evidence="3" id="KW-1185">Reference proteome</keyword>
<comment type="caution">
    <text evidence="2">The sequence shown here is derived from an EMBL/GenBank/DDBJ whole genome shotgun (WGS) entry which is preliminary data.</text>
</comment>
<organism evidence="2 3">
    <name type="scientific">Acanthosepion pharaonis</name>
    <name type="common">Pharaoh cuttlefish</name>
    <name type="synonym">Sepia pharaonis</name>
    <dbReference type="NCBI Taxonomy" id="158019"/>
    <lineage>
        <taxon>Eukaryota</taxon>
        <taxon>Metazoa</taxon>
        <taxon>Spiralia</taxon>
        <taxon>Lophotrochozoa</taxon>
        <taxon>Mollusca</taxon>
        <taxon>Cephalopoda</taxon>
        <taxon>Coleoidea</taxon>
        <taxon>Decapodiformes</taxon>
        <taxon>Sepiida</taxon>
        <taxon>Sepiina</taxon>
        <taxon>Sepiidae</taxon>
        <taxon>Acanthosepion</taxon>
    </lineage>
</organism>
<dbReference type="EMBL" id="CAHIKZ030005639">
    <property type="protein sequence ID" value="CAE1332564.1"/>
    <property type="molecule type" value="Genomic_DNA"/>
</dbReference>